<dbReference type="GO" id="GO:0034040">
    <property type="term" value="F:ATPase-coupled lipid transmembrane transporter activity"/>
    <property type="evidence" value="ECO:0007669"/>
    <property type="project" value="TreeGrafter"/>
</dbReference>
<dbReference type="EMBL" id="BMKR01000023">
    <property type="protein sequence ID" value="GGF95566.1"/>
    <property type="molecule type" value="Genomic_DNA"/>
</dbReference>
<keyword evidence="5 7" id="KW-1133">Transmembrane helix</keyword>
<dbReference type="SUPFAM" id="SSF52540">
    <property type="entry name" value="P-loop containing nucleoside triphosphate hydrolases"/>
    <property type="match status" value="1"/>
</dbReference>
<evidence type="ECO:0000313" key="11">
    <source>
        <dbReference type="Proteomes" id="UP000637643"/>
    </source>
</evidence>
<dbReference type="InterPro" id="IPR039421">
    <property type="entry name" value="Type_1_exporter"/>
</dbReference>
<dbReference type="GO" id="GO:0042883">
    <property type="term" value="P:cysteine transport"/>
    <property type="evidence" value="ECO:0007669"/>
    <property type="project" value="InterPro"/>
</dbReference>
<evidence type="ECO:0000256" key="6">
    <source>
        <dbReference type="ARBA" id="ARBA00023136"/>
    </source>
</evidence>
<dbReference type="PANTHER" id="PTHR24221">
    <property type="entry name" value="ATP-BINDING CASSETTE SUB-FAMILY B"/>
    <property type="match status" value="1"/>
</dbReference>
<dbReference type="CDD" id="cd18584">
    <property type="entry name" value="ABC_6TM_AarD_CydD"/>
    <property type="match status" value="1"/>
</dbReference>
<keyword evidence="2 7" id="KW-0812">Transmembrane</keyword>
<dbReference type="InterPro" id="IPR014216">
    <property type="entry name" value="ABC_transptr_CydD"/>
</dbReference>
<organism evidence="10 11">
    <name type="scientific">Paenibacillus albidus</name>
    <dbReference type="NCBI Taxonomy" id="2041023"/>
    <lineage>
        <taxon>Bacteria</taxon>
        <taxon>Bacillati</taxon>
        <taxon>Bacillota</taxon>
        <taxon>Bacilli</taxon>
        <taxon>Bacillales</taxon>
        <taxon>Paenibacillaceae</taxon>
        <taxon>Paenibacillus</taxon>
    </lineage>
</organism>
<dbReference type="InterPro" id="IPR036640">
    <property type="entry name" value="ABC1_TM_sf"/>
</dbReference>
<dbReference type="Gene3D" id="1.20.1560.10">
    <property type="entry name" value="ABC transporter type 1, transmembrane domain"/>
    <property type="match status" value="1"/>
</dbReference>
<dbReference type="SUPFAM" id="SSF90123">
    <property type="entry name" value="ABC transporter transmembrane region"/>
    <property type="match status" value="1"/>
</dbReference>
<dbReference type="InterPro" id="IPR011527">
    <property type="entry name" value="ABC1_TM_dom"/>
</dbReference>
<evidence type="ECO:0000259" key="9">
    <source>
        <dbReference type="PROSITE" id="PS50929"/>
    </source>
</evidence>
<dbReference type="GO" id="GO:0005886">
    <property type="term" value="C:plasma membrane"/>
    <property type="evidence" value="ECO:0007669"/>
    <property type="project" value="UniProtKB-SubCell"/>
</dbReference>
<dbReference type="NCBIfam" id="TIGR02857">
    <property type="entry name" value="CydD"/>
    <property type="match status" value="1"/>
</dbReference>
<evidence type="ECO:0000256" key="2">
    <source>
        <dbReference type="ARBA" id="ARBA00022692"/>
    </source>
</evidence>
<dbReference type="Pfam" id="PF00005">
    <property type="entry name" value="ABC_tran"/>
    <property type="match status" value="1"/>
</dbReference>
<feature type="domain" description="ABC transmembrane type-1" evidence="9">
    <location>
        <begin position="16"/>
        <end position="298"/>
    </location>
</feature>
<dbReference type="FunFam" id="3.40.50.300:FF:001542">
    <property type="entry name" value="Thiol reductant ABC exporter subunit CydD"/>
    <property type="match status" value="1"/>
</dbReference>
<feature type="transmembrane region" description="Helical" evidence="7">
    <location>
        <begin position="235"/>
        <end position="260"/>
    </location>
</feature>
<protein>
    <submittedName>
        <fullName evidence="10">ATP-binding/permease protein CydC</fullName>
    </submittedName>
</protein>
<evidence type="ECO:0000256" key="7">
    <source>
        <dbReference type="SAM" id="Phobius"/>
    </source>
</evidence>
<dbReference type="GO" id="GO:0016887">
    <property type="term" value="F:ATP hydrolysis activity"/>
    <property type="evidence" value="ECO:0007669"/>
    <property type="project" value="InterPro"/>
</dbReference>
<reference evidence="10" key="2">
    <citation type="submission" date="2020-09" db="EMBL/GenBank/DDBJ databases">
        <authorList>
            <person name="Sun Q."/>
            <person name="Zhou Y."/>
        </authorList>
    </citation>
    <scope>NUCLEOTIDE SEQUENCE</scope>
    <source>
        <strain evidence="10">CGMCC 1.16134</strain>
    </source>
</reference>
<evidence type="ECO:0000256" key="4">
    <source>
        <dbReference type="ARBA" id="ARBA00022840"/>
    </source>
</evidence>
<dbReference type="SMART" id="SM00382">
    <property type="entry name" value="AAA"/>
    <property type="match status" value="1"/>
</dbReference>
<evidence type="ECO:0000256" key="5">
    <source>
        <dbReference type="ARBA" id="ARBA00022989"/>
    </source>
</evidence>
<accession>A0A917CTH4</accession>
<comment type="caution">
    <text evidence="10">The sequence shown here is derived from an EMBL/GenBank/DDBJ whole genome shotgun (WGS) entry which is preliminary data.</text>
</comment>
<dbReference type="GO" id="GO:0140359">
    <property type="term" value="F:ABC-type transporter activity"/>
    <property type="evidence" value="ECO:0007669"/>
    <property type="project" value="InterPro"/>
</dbReference>
<dbReference type="Gene3D" id="3.40.50.300">
    <property type="entry name" value="P-loop containing nucleotide triphosphate hydrolases"/>
    <property type="match status" value="1"/>
</dbReference>
<dbReference type="InterPro" id="IPR027417">
    <property type="entry name" value="P-loop_NTPase"/>
</dbReference>
<proteinExistence type="predicted"/>
<dbReference type="CDD" id="cd03228">
    <property type="entry name" value="ABCC_MRP_Like"/>
    <property type="match status" value="1"/>
</dbReference>
<dbReference type="RefSeq" id="WP_189029021.1">
    <property type="nucleotide sequence ID" value="NZ_BMKR01000023.1"/>
</dbReference>
<reference evidence="10" key="1">
    <citation type="journal article" date="2014" name="Int. J. Syst. Evol. Microbiol.">
        <title>Complete genome sequence of Corynebacterium casei LMG S-19264T (=DSM 44701T), isolated from a smear-ripened cheese.</title>
        <authorList>
            <consortium name="US DOE Joint Genome Institute (JGI-PGF)"/>
            <person name="Walter F."/>
            <person name="Albersmeier A."/>
            <person name="Kalinowski J."/>
            <person name="Ruckert C."/>
        </authorList>
    </citation>
    <scope>NUCLEOTIDE SEQUENCE</scope>
    <source>
        <strain evidence="10">CGMCC 1.16134</strain>
    </source>
</reference>
<sequence length="595" mass="64734">MDKNLLGYKGVKPVFLIVGFLTLVQSLSILLLAKGLAEVVSALFAGEPLKEQWGTSLLFLLAFLVRHACALLMSKVSYRFAEATGSSMRRQMMDKLFQLGPRMVGDRGTGNLVTLVLEGVTKFRTYLELIIPRMVGMSVTPVLLLIYIYTLDTSSGVILTLTMPIIIVFMILIGVTARKQMDRQLKSYRTLSNHFVDSLRGLETLKFLGRSRSHSESIATVSDRYRSATMRTLRVAFLSSFALDFFTMLSVASVAVSLGLRLVNEQMTLVTGLTILILAPEYFLPVRLVGADFHATLDGKEAGEAMKSIIDRETATAEIIETTGTGAGAAAAGTTGPEAVTRESIFTWRADSELLLNEIGVKYEEEGISSLSGVSLAFQGARKIGIIGESGAGKSTLVDILGGFLHPSSGSITLNGTKLSALTDEAWRKQTAYIPQRPYIFSGTLADNVRFYYPEASMEEVSRVVAEVGLSRLVASLPGGLEAMIGGGGRSLSGGQEQRVALARALLSSRPMMLLDEPTAHLDIETEYELKETMLPLFTGKLVFLATHRLHWMVDMDVIVVMDHGQVAEVGTHSELVARKGAYYGLIQSQLEGIH</sequence>
<feature type="transmembrane region" description="Helical" evidence="7">
    <location>
        <begin position="156"/>
        <end position="177"/>
    </location>
</feature>
<name>A0A917CTH4_9BACL</name>
<evidence type="ECO:0000256" key="3">
    <source>
        <dbReference type="ARBA" id="ARBA00022741"/>
    </source>
</evidence>
<dbReference type="InterPro" id="IPR003593">
    <property type="entry name" value="AAA+_ATPase"/>
</dbReference>
<keyword evidence="4 10" id="KW-0067">ATP-binding</keyword>
<dbReference type="PANTHER" id="PTHR24221:SF614">
    <property type="entry name" value="GLUTATHIONE_L-CYSTEINE TRANSPORT SYSTEM ATP-BINDING_PERMEASE PROTEIN CYDC"/>
    <property type="match status" value="1"/>
</dbReference>
<dbReference type="PROSITE" id="PS50929">
    <property type="entry name" value="ABC_TM1F"/>
    <property type="match status" value="1"/>
</dbReference>
<keyword evidence="3" id="KW-0547">Nucleotide-binding</keyword>
<dbReference type="Pfam" id="PF00664">
    <property type="entry name" value="ABC_membrane"/>
    <property type="match status" value="1"/>
</dbReference>
<evidence type="ECO:0000259" key="8">
    <source>
        <dbReference type="PROSITE" id="PS50893"/>
    </source>
</evidence>
<keyword evidence="11" id="KW-1185">Reference proteome</keyword>
<dbReference type="AlphaFoldDB" id="A0A917CTH4"/>
<comment type="subcellular location">
    <subcellularLocation>
        <location evidence="1">Cell membrane</location>
        <topology evidence="1">Multi-pass membrane protein</topology>
    </subcellularLocation>
</comment>
<keyword evidence="6 7" id="KW-0472">Membrane</keyword>
<dbReference type="PROSITE" id="PS50893">
    <property type="entry name" value="ABC_TRANSPORTER_2"/>
    <property type="match status" value="1"/>
</dbReference>
<feature type="domain" description="ABC transporter" evidence="8">
    <location>
        <begin position="356"/>
        <end position="589"/>
    </location>
</feature>
<gene>
    <name evidence="10" type="primary">cydC</name>
    <name evidence="10" type="ORF">GCM10010912_45650</name>
</gene>
<dbReference type="InterPro" id="IPR003439">
    <property type="entry name" value="ABC_transporter-like_ATP-bd"/>
</dbReference>
<evidence type="ECO:0000313" key="10">
    <source>
        <dbReference type="EMBL" id="GGF95566.1"/>
    </source>
</evidence>
<dbReference type="Proteomes" id="UP000637643">
    <property type="component" value="Unassembled WGS sequence"/>
</dbReference>
<feature type="transmembrane region" description="Helical" evidence="7">
    <location>
        <begin position="130"/>
        <end position="150"/>
    </location>
</feature>
<dbReference type="GO" id="GO:0005524">
    <property type="term" value="F:ATP binding"/>
    <property type="evidence" value="ECO:0007669"/>
    <property type="project" value="UniProtKB-KW"/>
</dbReference>
<evidence type="ECO:0000256" key="1">
    <source>
        <dbReference type="ARBA" id="ARBA00004651"/>
    </source>
</evidence>
<feature type="transmembrane region" description="Helical" evidence="7">
    <location>
        <begin position="53"/>
        <end position="73"/>
    </location>
</feature>